<comment type="caution">
    <text evidence="16">The sequence shown here is derived from an EMBL/GenBank/DDBJ whole genome shotgun (WGS) entry which is preliminary data.</text>
</comment>
<evidence type="ECO:0000256" key="12">
    <source>
        <dbReference type="SAM" id="MobiDB-lite"/>
    </source>
</evidence>
<dbReference type="PROSITE" id="PS50011">
    <property type="entry name" value="PROTEIN_KINASE_DOM"/>
    <property type="match status" value="1"/>
</dbReference>
<feature type="region of interest" description="Disordered" evidence="12">
    <location>
        <begin position="522"/>
        <end position="543"/>
    </location>
</feature>
<feature type="region of interest" description="Disordered" evidence="12">
    <location>
        <begin position="1"/>
        <end position="41"/>
    </location>
</feature>
<keyword evidence="7" id="KW-0418">Kinase</keyword>
<name>A0A8J4D7W7_9CHLO</name>
<dbReference type="FunFam" id="1.10.510.10:FF:000057">
    <property type="entry name" value="Non-specific serine/threonine protein kinase"/>
    <property type="match status" value="1"/>
</dbReference>
<evidence type="ECO:0000259" key="14">
    <source>
        <dbReference type="PROSITE" id="PS51285"/>
    </source>
</evidence>
<dbReference type="InterPro" id="IPR059233">
    <property type="entry name" value="MobB_NdrA/B/Cbk1"/>
</dbReference>
<evidence type="ECO:0000256" key="5">
    <source>
        <dbReference type="ARBA" id="ARBA00022679"/>
    </source>
</evidence>
<dbReference type="InterPro" id="IPR017441">
    <property type="entry name" value="Protein_kinase_ATP_BS"/>
</dbReference>
<dbReference type="Pfam" id="PF00069">
    <property type="entry name" value="Pkinase"/>
    <property type="match status" value="2"/>
</dbReference>
<feature type="binding site" evidence="11">
    <location>
        <position position="146"/>
    </location>
    <ligand>
        <name>ATP</name>
        <dbReference type="ChEBI" id="CHEBI:30616"/>
    </ligand>
</feature>
<dbReference type="SMART" id="SM00133">
    <property type="entry name" value="S_TK_X"/>
    <property type="match status" value="1"/>
</dbReference>
<dbReference type="InterPro" id="IPR000719">
    <property type="entry name" value="Prot_kinase_dom"/>
</dbReference>
<dbReference type="InterPro" id="IPR000961">
    <property type="entry name" value="AGC-kinase_C"/>
</dbReference>
<dbReference type="PANTHER" id="PTHR22988">
    <property type="entry name" value="MYOTONIC DYSTROPHY S/T KINASE-RELATED"/>
    <property type="match status" value="1"/>
</dbReference>
<keyword evidence="4" id="KW-0597">Phosphoprotein</keyword>
<dbReference type="SUPFAM" id="SSF56112">
    <property type="entry name" value="Protein kinase-like (PK-like)"/>
    <property type="match status" value="1"/>
</dbReference>
<evidence type="ECO:0000256" key="4">
    <source>
        <dbReference type="ARBA" id="ARBA00022553"/>
    </source>
</evidence>
<dbReference type="Proteomes" id="UP000722791">
    <property type="component" value="Unassembled WGS sequence"/>
</dbReference>
<evidence type="ECO:0000313" key="15">
    <source>
        <dbReference type="EMBL" id="GIL81947.1"/>
    </source>
</evidence>
<sequence>MSNTGGLFTGLQRPFSARRKKTEDMGKVDAGGSGLSEQVVSESTRQRVEAAKQYIENMYKVQHQNIAERYARRSALEKELQREGLPETEKQQIISELEKRESDYTRLQRQRMTADDFESLRIIGRGAFGEVRIVREKLTSKIMAMKKLKKAEMLSRGQVAHVKAERDVLAEVQNPYIVKLYYSFQDEDFLYLVMEYLAGGDVMTLLMRKDIFTEEETRFYIAETVLGLESIHKAGYIHRDIKPDNLLLTRTGHVKLSDFGLCKPVDVQTLPTLTEGEEYNDVGMMPSTSARPQAEQLAHWQKNRRQLAFSTVGTPDYIAPEVLMKKGYGMECDWWSVGAIMFEMLVGYPPFYSDDPLTTCRKIVNWRMYLAFPVEARLSPAARDLICRLMCDVDDRIGSRGGVEEIKSHPFFYGIDWANLHTTPAPYVPRVEHELDTQNFEHFDEDKSGNQGGAAVNGAARGNKWLAKADPNFIGYTYKNWEAVTPQREDAVQLKKKAVTRPSLAQLQNNLQAMSLSGPQAAVPVAAGPSGQHQHSPMQRIIE</sequence>
<dbReference type="CDD" id="cd05599">
    <property type="entry name" value="STKc_NDR_like"/>
    <property type="match status" value="1"/>
</dbReference>
<keyword evidence="5" id="KW-0808">Transferase</keyword>
<evidence type="ECO:0000256" key="10">
    <source>
        <dbReference type="ARBA" id="ARBA00048679"/>
    </source>
</evidence>
<proteinExistence type="inferred from homology"/>
<gene>
    <name evidence="15" type="ORF">Vretifemale_10890</name>
    <name evidence="16" type="ORF">Vretimale_1513</name>
</gene>
<keyword evidence="8 11" id="KW-0067">ATP-binding</keyword>
<dbReference type="GO" id="GO:0004674">
    <property type="term" value="F:protein serine/threonine kinase activity"/>
    <property type="evidence" value="ECO:0007669"/>
    <property type="project" value="UniProtKB-KW"/>
</dbReference>
<dbReference type="PROSITE" id="PS00107">
    <property type="entry name" value="PROTEIN_KINASE_ATP"/>
    <property type="match status" value="1"/>
</dbReference>
<evidence type="ECO:0000256" key="11">
    <source>
        <dbReference type="PROSITE-ProRule" id="PRU10141"/>
    </source>
</evidence>
<dbReference type="FunFam" id="1.10.510.10:FF:000042">
    <property type="entry name" value="Non-specific serine/threonine protein kinase"/>
    <property type="match status" value="1"/>
</dbReference>
<dbReference type="SMART" id="SM00220">
    <property type="entry name" value="S_TKc"/>
    <property type="match status" value="1"/>
</dbReference>
<dbReference type="PROSITE" id="PS00108">
    <property type="entry name" value="PROTEIN_KINASE_ST"/>
    <property type="match status" value="1"/>
</dbReference>
<comment type="catalytic activity">
    <reaction evidence="9">
        <text>L-threonyl-[protein] + ATP = O-phospho-L-threonyl-[protein] + ADP + H(+)</text>
        <dbReference type="Rhea" id="RHEA:46608"/>
        <dbReference type="Rhea" id="RHEA-COMP:11060"/>
        <dbReference type="Rhea" id="RHEA-COMP:11605"/>
        <dbReference type="ChEBI" id="CHEBI:15378"/>
        <dbReference type="ChEBI" id="CHEBI:30013"/>
        <dbReference type="ChEBI" id="CHEBI:30616"/>
        <dbReference type="ChEBI" id="CHEBI:61977"/>
        <dbReference type="ChEBI" id="CHEBI:456216"/>
        <dbReference type="EC" id="2.7.11.1"/>
    </reaction>
</comment>
<dbReference type="CDD" id="cd21742">
    <property type="entry name" value="MobB_NDR_LATS-like"/>
    <property type="match status" value="1"/>
</dbReference>
<dbReference type="EMBL" id="BNCQ01000002">
    <property type="protein sequence ID" value="GIL95504.1"/>
    <property type="molecule type" value="Genomic_DNA"/>
</dbReference>
<protein>
    <recommendedName>
        <fullName evidence="2">non-specific serine/threonine protein kinase</fullName>
        <ecNumber evidence="2">2.7.11.1</ecNumber>
    </recommendedName>
</protein>
<dbReference type="Gene3D" id="3.30.200.20">
    <property type="entry name" value="Phosphorylase Kinase, domain 1"/>
    <property type="match status" value="1"/>
</dbReference>
<evidence type="ECO:0000256" key="7">
    <source>
        <dbReference type="ARBA" id="ARBA00022777"/>
    </source>
</evidence>
<evidence type="ECO:0000256" key="2">
    <source>
        <dbReference type="ARBA" id="ARBA00012513"/>
    </source>
</evidence>
<comment type="similarity">
    <text evidence="1">Belongs to the protein kinase superfamily. AGC Ser/Thr protein kinase family.</text>
</comment>
<dbReference type="AlphaFoldDB" id="A0A8J4D7W7"/>
<keyword evidence="6 11" id="KW-0547">Nucleotide-binding</keyword>
<keyword evidence="18" id="KW-1185">Reference proteome</keyword>
<feature type="domain" description="AGC-kinase C-terminal" evidence="14">
    <location>
        <begin position="413"/>
        <end position="488"/>
    </location>
</feature>
<evidence type="ECO:0000313" key="18">
    <source>
        <dbReference type="Proteomes" id="UP000747110"/>
    </source>
</evidence>
<evidence type="ECO:0000256" key="6">
    <source>
        <dbReference type="ARBA" id="ARBA00022741"/>
    </source>
</evidence>
<dbReference type="PROSITE" id="PS51285">
    <property type="entry name" value="AGC_KINASE_CTER"/>
    <property type="match status" value="1"/>
</dbReference>
<dbReference type="InterPro" id="IPR011009">
    <property type="entry name" value="Kinase-like_dom_sf"/>
</dbReference>
<dbReference type="Gene3D" id="1.10.510.10">
    <property type="entry name" value="Transferase(Phosphotransferase) domain 1"/>
    <property type="match status" value="1"/>
</dbReference>
<comment type="catalytic activity">
    <reaction evidence="10">
        <text>L-seryl-[protein] + ATP = O-phospho-L-seryl-[protein] + ADP + H(+)</text>
        <dbReference type="Rhea" id="RHEA:17989"/>
        <dbReference type="Rhea" id="RHEA-COMP:9863"/>
        <dbReference type="Rhea" id="RHEA-COMP:11604"/>
        <dbReference type="ChEBI" id="CHEBI:15378"/>
        <dbReference type="ChEBI" id="CHEBI:29999"/>
        <dbReference type="ChEBI" id="CHEBI:30616"/>
        <dbReference type="ChEBI" id="CHEBI:83421"/>
        <dbReference type="ChEBI" id="CHEBI:456216"/>
        <dbReference type="EC" id="2.7.11.1"/>
    </reaction>
</comment>
<evidence type="ECO:0000256" key="1">
    <source>
        <dbReference type="ARBA" id="ARBA00009903"/>
    </source>
</evidence>
<dbReference type="InterPro" id="IPR008271">
    <property type="entry name" value="Ser/Thr_kinase_AS"/>
</dbReference>
<organism evidence="16 17">
    <name type="scientific">Volvox reticuliferus</name>
    <dbReference type="NCBI Taxonomy" id="1737510"/>
    <lineage>
        <taxon>Eukaryota</taxon>
        <taxon>Viridiplantae</taxon>
        <taxon>Chlorophyta</taxon>
        <taxon>core chlorophytes</taxon>
        <taxon>Chlorophyceae</taxon>
        <taxon>CS clade</taxon>
        <taxon>Chlamydomonadales</taxon>
        <taxon>Volvocaceae</taxon>
        <taxon>Volvox</taxon>
    </lineage>
</organism>
<keyword evidence="3" id="KW-0723">Serine/threonine-protein kinase</keyword>
<dbReference type="OrthoDB" id="3638488at2759"/>
<feature type="compositionally biased region" description="Low complexity" evidence="12">
    <location>
        <begin position="522"/>
        <end position="532"/>
    </location>
</feature>
<dbReference type="GO" id="GO:0005524">
    <property type="term" value="F:ATP binding"/>
    <property type="evidence" value="ECO:0007669"/>
    <property type="project" value="UniProtKB-UniRule"/>
</dbReference>
<dbReference type="EMBL" id="BNCP01000022">
    <property type="protein sequence ID" value="GIL81947.1"/>
    <property type="molecule type" value="Genomic_DNA"/>
</dbReference>
<evidence type="ECO:0000256" key="3">
    <source>
        <dbReference type="ARBA" id="ARBA00022527"/>
    </source>
</evidence>
<feature type="domain" description="Protein kinase" evidence="13">
    <location>
        <begin position="117"/>
        <end position="412"/>
    </location>
</feature>
<evidence type="ECO:0000256" key="8">
    <source>
        <dbReference type="ARBA" id="ARBA00022840"/>
    </source>
</evidence>
<accession>A0A8J4D7W7</accession>
<dbReference type="FunFam" id="3.30.200.20:FF:000102">
    <property type="entry name" value="Non-specific serine/threonine protein kinase"/>
    <property type="match status" value="1"/>
</dbReference>
<dbReference type="EC" id="2.7.11.1" evidence="2"/>
<evidence type="ECO:0000256" key="9">
    <source>
        <dbReference type="ARBA" id="ARBA00047899"/>
    </source>
</evidence>
<evidence type="ECO:0000259" key="13">
    <source>
        <dbReference type="PROSITE" id="PS50011"/>
    </source>
</evidence>
<dbReference type="Proteomes" id="UP000747110">
    <property type="component" value="Unassembled WGS sequence"/>
</dbReference>
<evidence type="ECO:0000313" key="17">
    <source>
        <dbReference type="Proteomes" id="UP000722791"/>
    </source>
</evidence>
<reference evidence="16" key="1">
    <citation type="journal article" date="2021" name="Proc. Natl. Acad. Sci. U.S.A.">
        <title>Three genomes in the algal genus Volvox reveal the fate of a haploid sex-determining region after a transition to homothallism.</title>
        <authorList>
            <person name="Yamamoto K."/>
            <person name="Hamaji T."/>
            <person name="Kawai-Toyooka H."/>
            <person name="Matsuzaki R."/>
            <person name="Takahashi F."/>
            <person name="Nishimura Y."/>
            <person name="Kawachi M."/>
            <person name="Noguchi H."/>
            <person name="Minakuchi Y."/>
            <person name="Umen J.G."/>
            <person name="Toyoda A."/>
            <person name="Nozaki H."/>
        </authorList>
    </citation>
    <scope>NUCLEOTIDE SEQUENCE</scope>
    <source>
        <strain evidence="16">NIES-3785</strain>
        <strain evidence="15">NIES-3786</strain>
    </source>
</reference>
<dbReference type="InterPro" id="IPR050839">
    <property type="entry name" value="Rho-assoc_Ser/Thr_Kinase"/>
</dbReference>
<dbReference type="PANTHER" id="PTHR22988:SF76">
    <property type="entry name" value="CHROMOSOME UNDETERMINED SCAFFOLD_135, WHOLE GENOME SHOTGUN SEQUENCE"/>
    <property type="match status" value="1"/>
</dbReference>
<evidence type="ECO:0000313" key="16">
    <source>
        <dbReference type="EMBL" id="GIL95504.1"/>
    </source>
</evidence>